<evidence type="ECO:0000313" key="3">
    <source>
        <dbReference type="EMBL" id="MFC4245060.1"/>
    </source>
</evidence>
<dbReference type="Proteomes" id="UP001595900">
    <property type="component" value="Unassembled WGS sequence"/>
</dbReference>
<dbReference type="RefSeq" id="WP_390231727.1">
    <property type="nucleotide sequence ID" value="NZ_JBHSCN010000019.1"/>
</dbReference>
<proteinExistence type="predicted"/>
<protein>
    <recommendedName>
        <fullName evidence="5">Type VII secretion protein EccE</fullName>
    </recommendedName>
</protein>
<evidence type="ECO:0000313" key="4">
    <source>
        <dbReference type="Proteomes" id="UP001595900"/>
    </source>
</evidence>
<accession>A0ABV8QC04</accession>
<keyword evidence="2" id="KW-1133">Transmembrane helix</keyword>
<evidence type="ECO:0000256" key="1">
    <source>
        <dbReference type="SAM" id="MobiDB-lite"/>
    </source>
</evidence>
<evidence type="ECO:0008006" key="5">
    <source>
        <dbReference type="Google" id="ProtNLM"/>
    </source>
</evidence>
<keyword evidence="2" id="KW-0812">Transmembrane</keyword>
<sequence>MPENYERFIGGEGGHRAFFGSRRAGARTWMLVFFVLAGMVGTIFFHLWGVGFALVGVMVTLALTTRTHNGTWMERHEKRARWKARKRAGTDRFEPYDVAKWDQLHAERAQAKGRHALELDQQINAMRANPDGADGMGWLQYGSNQPGIAWHSPVGEDDYLSVAFNVSGQVRGIESSGHLTRAASAFGRFLAARGGATSLIRDVQPLTRVLPPDTARHQAWARTNLEQPDPGWDEDQRRIFHEQQASYDEVIRRTSSDAMVQRHYVVVNWPLTQQFFDAAEKFAPGRDGWRELMDQQIVQTIRGLQEARMGKVTVLTARQTAALILHQQNPSMPIDAVRRVDPTRFGIPSHDEFSAHVVTGYDPTVLGPDDQPTSAPAVEWWHRTAAIRAENMSVSGRSPLWALDLLIGKELDFIRSVAFHEHLVPAADAKSATQRDVVRDQSELISAKKAGRLGSDETEENLTGAQRRARDLRPGSHHHGVEWIGYVTITAPTRAELAQACRQLQDVCDTGLGINRLEWQDSYQAAASGTTWPIGRGLKPSAPEFSSRVMTRLAGRSEKEAIS</sequence>
<keyword evidence="2" id="KW-0472">Membrane</keyword>
<keyword evidence="4" id="KW-1185">Reference proteome</keyword>
<name>A0ABV8QC04_9MICO</name>
<reference evidence="4" key="1">
    <citation type="journal article" date="2019" name="Int. J. Syst. Evol. Microbiol.">
        <title>The Global Catalogue of Microorganisms (GCM) 10K type strain sequencing project: providing services to taxonomists for standard genome sequencing and annotation.</title>
        <authorList>
            <consortium name="The Broad Institute Genomics Platform"/>
            <consortium name="The Broad Institute Genome Sequencing Center for Infectious Disease"/>
            <person name="Wu L."/>
            <person name="Ma J."/>
        </authorList>
    </citation>
    <scope>NUCLEOTIDE SEQUENCE [LARGE SCALE GENOMIC DNA]</scope>
    <source>
        <strain evidence="4">CGMCC 1.10363</strain>
    </source>
</reference>
<feature type="region of interest" description="Disordered" evidence="1">
    <location>
        <begin position="450"/>
        <end position="474"/>
    </location>
</feature>
<evidence type="ECO:0000256" key="2">
    <source>
        <dbReference type="SAM" id="Phobius"/>
    </source>
</evidence>
<comment type="caution">
    <text evidence="3">The sequence shown here is derived from an EMBL/GenBank/DDBJ whole genome shotgun (WGS) entry which is preliminary data.</text>
</comment>
<feature type="transmembrane region" description="Helical" evidence="2">
    <location>
        <begin position="31"/>
        <end position="63"/>
    </location>
</feature>
<dbReference type="EMBL" id="JBHSCN010000019">
    <property type="protein sequence ID" value="MFC4245060.1"/>
    <property type="molecule type" value="Genomic_DNA"/>
</dbReference>
<gene>
    <name evidence="3" type="ORF">ACFOYW_16960</name>
</gene>
<organism evidence="3 4">
    <name type="scientific">Gryllotalpicola reticulitermitis</name>
    <dbReference type="NCBI Taxonomy" id="1184153"/>
    <lineage>
        <taxon>Bacteria</taxon>
        <taxon>Bacillati</taxon>
        <taxon>Actinomycetota</taxon>
        <taxon>Actinomycetes</taxon>
        <taxon>Micrococcales</taxon>
        <taxon>Microbacteriaceae</taxon>
        <taxon>Gryllotalpicola</taxon>
    </lineage>
</organism>